<evidence type="ECO:0000256" key="1">
    <source>
        <dbReference type="ARBA" id="ARBA00004141"/>
    </source>
</evidence>
<feature type="transmembrane region" description="Helical" evidence="8">
    <location>
        <begin position="144"/>
        <end position="163"/>
    </location>
</feature>
<dbReference type="PANTHER" id="PTHR19139:SF199">
    <property type="entry name" value="MIP17260P"/>
    <property type="match status" value="1"/>
</dbReference>
<name>A0A4Y9ZDD0_9AGAM</name>
<dbReference type="GO" id="GO:0015250">
    <property type="term" value="F:water channel activity"/>
    <property type="evidence" value="ECO:0007669"/>
    <property type="project" value="TreeGrafter"/>
</dbReference>
<evidence type="ECO:0000256" key="8">
    <source>
        <dbReference type="SAM" id="Phobius"/>
    </source>
</evidence>
<reference evidence="9 10" key="1">
    <citation type="submission" date="2019-02" db="EMBL/GenBank/DDBJ databases">
        <title>Genome sequencing of the rare red list fungi Dentipellis fragilis.</title>
        <authorList>
            <person name="Buettner E."/>
            <person name="Kellner H."/>
        </authorList>
    </citation>
    <scope>NUCLEOTIDE SEQUENCE [LARGE SCALE GENOMIC DNA]</scope>
    <source>
        <strain evidence="9 10">DSM 105465</strain>
    </source>
</reference>
<feature type="transmembrane region" description="Helical" evidence="8">
    <location>
        <begin position="21"/>
        <end position="44"/>
    </location>
</feature>
<dbReference type="Proteomes" id="UP000298327">
    <property type="component" value="Unassembled WGS sequence"/>
</dbReference>
<evidence type="ECO:0000256" key="5">
    <source>
        <dbReference type="ARBA" id="ARBA00023136"/>
    </source>
</evidence>
<feature type="region of interest" description="Disordered" evidence="7">
    <location>
        <begin position="302"/>
        <end position="333"/>
    </location>
</feature>
<dbReference type="STRING" id="205917.A0A4Y9ZDD0"/>
<keyword evidence="10" id="KW-1185">Reference proteome</keyword>
<dbReference type="PRINTS" id="PR00783">
    <property type="entry name" value="MINTRINSICP"/>
</dbReference>
<dbReference type="OrthoDB" id="3222at2759"/>
<dbReference type="EMBL" id="SEOQ01000014">
    <property type="protein sequence ID" value="TFY72464.1"/>
    <property type="molecule type" value="Genomic_DNA"/>
</dbReference>
<dbReference type="InterPro" id="IPR034294">
    <property type="entry name" value="Aquaporin_transptr"/>
</dbReference>
<feature type="transmembrane region" description="Helical" evidence="8">
    <location>
        <begin position="102"/>
        <end position="124"/>
    </location>
</feature>
<comment type="similarity">
    <text evidence="2 6">Belongs to the MIP/aquaporin (TC 1.A.8) family.</text>
</comment>
<protein>
    <recommendedName>
        <fullName evidence="11">Aquaporin</fullName>
    </recommendedName>
</protein>
<evidence type="ECO:0000256" key="3">
    <source>
        <dbReference type="ARBA" id="ARBA00022692"/>
    </source>
</evidence>
<dbReference type="InterPro" id="IPR000425">
    <property type="entry name" value="MIP"/>
</dbReference>
<dbReference type="PANTHER" id="PTHR19139">
    <property type="entry name" value="AQUAPORIN TRANSPORTER"/>
    <property type="match status" value="1"/>
</dbReference>
<evidence type="ECO:0000256" key="6">
    <source>
        <dbReference type="RuleBase" id="RU000477"/>
    </source>
</evidence>
<gene>
    <name evidence="9" type="ORF">EVG20_g565</name>
</gene>
<dbReference type="AlphaFoldDB" id="A0A4Y9ZDD0"/>
<evidence type="ECO:0000256" key="4">
    <source>
        <dbReference type="ARBA" id="ARBA00022989"/>
    </source>
</evidence>
<dbReference type="GO" id="GO:0005886">
    <property type="term" value="C:plasma membrane"/>
    <property type="evidence" value="ECO:0007669"/>
    <property type="project" value="TreeGrafter"/>
</dbReference>
<keyword evidence="4 8" id="KW-1133">Transmembrane helix</keyword>
<keyword evidence="6" id="KW-0813">Transport</keyword>
<dbReference type="InterPro" id="IPR023271">
    <property type="entry name" value="Aquaporin-like"/>
</dbReference>
<keyword evidence="3 6" id="KW-0812">Transmembrane</keyword>
<evidence type="ECO:0000256" key="7">
    <source>
        <dbReference type="SAM" id="MobiDB-lite"/>
    </source>
</evidence>
<feature type="transmembrane region" description="Helical" evidence="8">
    <location>
        <begin position="170"/>
        <end position="190"/>
    </location>
</feature>
<accession>A0A4Y9ZDD0</accession>
<dbReference type="SUPFAM" id="SSF81338">
    <property type="entry name" value="Aquaporin-like"/>
    <property type="match status" value="1"/>
</dbReference>
<sequence length="333" mass="35486">MRRPNFFSTTNSLADDCFAAFVEFVGTTVFLMLAFGGVQAAVAAGSADDAGSAMQLLLFVSLSFGFSLLASAWLFFRITGGLFNPEVSIALMLIGVIQPARCLLYCIAQMAGGVAAAALVLALTPGPVSYDTFLQQGTNKAQGVFIEMFVTSTLVLSVLMLAAEKHQATPLAPVGIGLTLFACELFAVRYTGGSLNTARSFGPAAVTGFPHSDHWVYWVGPALGALLGVSFYSILKQLAFSLCRARLLLTELSRLFSFTALQSRDTTISSYDRANGICNVPPNFVLRVAPCSYPYWKLNPNQEATDPRMSPQDPVDRVVKSGSGNEIGSSSPV</sequence>
<feature type="transmembrane region" description="Helical" evidence="8">
    <location>
        <begin position="56"/>
        <end position="76"/>
    </location>
</feature>
<comment type="caution">
    <text evidence="9">The sequence shown here is derived from an EMBL/GenBank/DDBJ whole genome shotgun (WGS) entry which is preliminary data.</text>
</comment>
<feature type="compositionally biased region" description="Polar residues" evidence="7">
    <location>
        <begin position="322"/>
        <end position="333"/>
    </location>
</feature>
<organism evidence="9 10">
    <name type="scientific">Dentipellis fragilis</name>
    <dbReference type="NCBI Taxonomy" id="205917"/>
    <lineage>
        <taxon>Eukaryota</taxon>
        <taxon>Fungi</taxon>
        <taxon>Dikarya</taxon>
        <taxon>Basidiomycota</taxon>
        <taxon>Agaricomycotina</taxon>
        <taxon>Agaricomycetes</taxon>
        <taxon>Russulales</taxon>
        <taxon>Hericiaceae</taxon>
        <taxon>Dentipellis</taxon>
    </lineage>
</organism>
<proteinExistence type="inferred from homology"/>
<keyword evidence="5 8" id="KW-0472">Membrane</keyword>
<evidence type="ECO:0000313" key="10">
    <source>
        <dbReference type="Proteomes" id="UP000298327"/>
    </source>
</evidence>
<evidence type="ECO:0000256" key="2">
    <source>
        <dbReference type="ARBA" id="ARBA00006175"/>
    </source>
</evidence>
<evidence type="ECO:0000313" key="9">
    <source>
        <dbReference type="EMBL" id="TFY72464.1"/>
    </source>
</evidence>
<dbReference type="Gene3D" id="1.20.1080.10">
    <property type="entry name" value="Glycerol uptake facilitator protein"/>
    <property type="match status" value="1"/>
</dbReference>
<dbReference type="Pfam" id="PF00230">
    <property type="entry name" value="MIP"/>
    <property type="match status" value="1"/>
</dbReference>
<evidence type="ECO:0008006" key="11">
    <source>
        <dbReference type="Google" id="ProtNLM"/>
    </source>
</evidence>
<feature type="transmembrane region" description="Helical" evidence="8">
    <location>
        <begin position="215"/>
        <end position="235"/>
    </location>
</feature>
<comment type="subcellular location">
    <subcellularLocation>
        <location evidence="1">Membrane</location>
        <topology evidence="1">Multi-pass membrane protein</topology>
    </subcellularLocation>
</comment>